<evidence type="ECO:0000313" key="2">
    <source>
        <dbReference type="EMBL" id="KKL66287.1"/>
    </source>
</evidence>
<proteinExistence type="predicted"/>
<name>A0A0F9GT66_9ZZZZ</name>
<dbReference type="CDD" id="cd06661">
    <property type="entry name" value="GGCT_like"/>
    <property type="match status" value="1"/>
</dbReference>
<comment type="caution">
    <text evidence="2">The sequence shown here is derived from an EMBL/GenBank/DDBJ whole genome shotgun (WGS) entry which is preliminary data.</text>
</comment>
<evidence type="ECO:0000259" key="1">
    <source>
        <dbReference type="Pfam" id="PF06094"/>
    </source>
</evidence>
<protein>
    <recommendedName>
        <fullName evidence="1">Gamma-glutamylcyclotransferase AIG2-like domain-containing protein</fullName>
    </recommendedName>
</protein>
<accession>A0A0F9GT66</accession>
<dbReference type="InterPro" id="IPR036568">
    <property type="entry name" value="GGCT-like_sf"/>
</dbReference>
<dbReference type="EMBL" id="LAZR01027256">
    <property type="protein sequence ID" value="KKL66287.1"/>
    <property type="molecule type" value="Genomic_DNA"/>
</dbReference>
<dbReference type="InterPro" id="IPR013024">
    <property type="entry name" value="GGCT-like"/>
</dbReference>
<reference evidence="2" key="1">
    <citation type="journal article" date="2015" name="Nature">
        <title>Complex archaea that bridge the gap between prokaryotes and eukaryotes.</title>
        <authorList>
            <person name="Spang A."/>
            <person name="Saw J.H."/>
            <person name="Jorgensen S.L."/>
            <person name="Zaremba-Niedzwiedzka K."/>
            <person name="Martijn J."/>
            <person name="Lind A.E."/>
            <person name="van Eijk R."/>
            <person name="Schleper C."/>
            <person name="Guy L."/>
            <person name="Ettema T.J."/>
        </authorList>
    </citation>
    <scope>NUCLEOTIDE SEQUENCE</scope>
</reference>
<dbReference type="SUPFAM" id="SSF110857">
    <property type="entry name" value="Gamma-glutamyl cyclotransferase-like"/>
    <property type="match status" value="1"/>
</dbReference>
<dbReference type="AlphaFoldDB" id="A0A0F9GT66"/>
<sequence length="138" mass="15625">MPLMFVYGTLKRGERLNPYYFGDSALATFIAPVSTDEAIYEMRTVPYGGFPYVIHTRDIVDQDGEVVGSSIAGEVWSVHERVFNVLQAMEEAVGYHAEQINIGRKYVASIFVLDHDVNGHTQEHISIYENTKYWSTQG</sequence>
<dbReference type="InterPro" id="IPR009288">
    <property type="entry name" value="AIG2-like_dom"/>
</dbReference>
<dbReference type="Gene3D" id="3.10.490.10">
    <property type="entry name" value="Gamma-glutamyl cyclotransferase-like"/>
    <property type="match status" value="1"/>
</dbReference>
<organism evidence="2">
    <name type="scientific">marine sediment metagenome</name>
    <dbReference type="NCBI Taxonomy" id="412755"/>
    <lineage>
        <taxon>unclassified sequences</taxon>
        <taxon>metagenomes</taxon>
        <taxon>ecological metagenomes</taxon>
    </lineage>
</organism>
<dbReference type="Pfam" id="PF06094">
    <property type="entry name" value="GGACT"/>
    <property type="match status" value="1"/>
</dbReference>
<gene>
    <name evidence="2" type="ORF">LCGC14_2146470</name>
</gene>
<feature type="domain" description="Gamma-glutamylcyclotransferase AIG2-like" evidence="1">
    <location>
        <begin position="4"/>
        <end position="122"/>
    </location>
</feature>